<dbReference type="InterPro" id="IPR036366">
    <property type="entry name" value="PGBDSf"/>
</dbReference>
<dbReference type="EMBL" id="JACJTE010000045">
    <property type="protein sequence ID" value="MBD2564265.1"/>
    <property type="molecule type" value="Genomic_DNA"/>
</dbReference>
<feature type="compositionally biased region" description="Polar residues" evidence="1">
    <location>
        <begin position="154"/>
        <end position="182"/>
    </location>
</feature>
<evidence type="ECO:0000313" key="4">
    <source>
        <dbReference type="Proteomes" id="UP000604661"/>
    </source>
</evidence>
<comment type="caution">
    <text evidence="3">The sequence shown here is derived from an EMBL/GenBank/DDBJ whole genome shotgun (WGS) entry which is preliminary data.</text>
</comment>
<accession>A0ABR8F5Y5</accession>
<evidence type="ECO:0000313" key="3">
    <source>
        <dbReference type="EMBL" id="MBD2564265.1"/>
    </source>
</evidence>
<organism evidence="3 4">
    <name type="scientific">Nostoc linckia FACHB-391</name>
    <dbReference type="NCBI Taxonomy" id="2692906"/>
    <lineage>
        <taxon>Bacteria</taxon>
        <taxon>Bacillati</taxon>
        <taxon>Cyanobacteriota</taxon>
        <taxon>Cyanophyceae</taxon>
        <taxon>Nostocales</taxon>
        <taxon>Nostocaceae</taxon>
        <taxon>Nostoc</taxon>
    </lineage>
</organism>
<proteinExistence type="predicted"/>
<dbReference type="InterPro" id="IPR036365">
    <property type="entry name" value="PGBD-like_sf"/>
</dbReference>
<gene>
    <name evidence="3" type="ORF">H6G95_27405</name>
</gene>
<dbReference type="InterPro" id="IPR002477">
    <property type="entry name" value="Peptidoglycan-bd-like"/>
</dbReference>
<dbReference type="SUPFAM" id="SSF47090">
    <property type="entry name" value="PGBD-like"/>
    <property type="match status" value="2"/>
</dbReference>
<evidence type="ECO:0000259" key="2">
    <source>
        <dbReference type="Pfam" id="PF01471"/>
    </source>
</evidence>
<dbReference type="RefSeq" id="WP_190895014.1">
    <property type="nucleotide sequence ID" value="NZ_JACJTE010000045.1"/>
</dbReference>
<evidence type="ECO:0000256" key="1">
    <source>
        <dbReference type="SAM" id="MobiDB-lite"/>
    </source>
</evidence>
<keyword evidence="4" id="KW-1185">Reference proteome</keyword>
<feature type="compositionally biased region" description="Low complexity" evidence="1">
    <location>
        <begin position="244"/>
        <end position="280"/>
    </location>
</feature>
<feature type="domain" description="Peptidoglycan binding-like" evidence="2">
    <location>
        <begin position="88"/>
        <end position="144"/>
    </location>
</feature>
<protein>
    <submittedName>
        <fullName evidence="3">Peptidoglycan-binding protein</fullName>
    </submittedName>
</protein>
<dbReference type="Pfam" id="PF01471">
    <property type="entry name" value="PG_binding_1"/>
    <property type="match status" value="2"/>
</dbReference>
<dbReference type="Gene3D" id="1.10.101.10">
    <property type="entry name" value="PGBD-like superfamily/PGBD"/>
    <property type="match status" value="2"/>
</dbReference>
<name>A0ABR8F5Y5_NOSLI</name>
<dbReference type="Proteomes" id="UP000604661">
    <property type="component" value="Unassembled WGS sequence"/>
</dbReference>
<feature type="domain" description="Peptidoglycan binding-like" evidence="2">
    <location>
        <begin position="296"/>
        <end position="352"/>
    </location>
</feature>
<sequence length="355" mass="38243">MQSSLTASILSYLKLLDLTVNRCRMEKRQKGWWPKRSKSLSAIEILLFSTTPLLIASTAVVSIAAPQKIAQVNPGDSINRPTLKVGSQGERVAELQAALKLLGFYSGTVDGTYSENTASAVARFKQAAGLNPDGIVDASTWQRLFPKEPVVASTVPSSQPRFNSATNFPVPTQASNLTNVTNPNPPRQAVTQVATSPEPRPTTPRQVATNPEPRPTTPKKAVTQVATSPEPRPATPRKTTTSSTQKTPNRTTSTTRTQSTTRTGQTTRTQPNTTTKRTPGIQYTSEGLPILRIGLRGSEVVKLQQQLKKLGFLKGDADGDFGATTEAAVKAAQKRYGLEPDGVVGGSTWEVLLRR</sequence>
<reference evidence="3 4" key="1">
    <citation type="journal article" date="2020" name="ISME J.">
        <title>Comparative genomics reveals insights into cyanobacterial evolution and habitat adaptation.</title>
        <authorList>
            <person name="Chen M.Y."/>
            <person name="Teng W.K."/>
            <person name="Zhao L."/>
            <person name="Hu C.X."/>
            <person name="Zhou Y.K."/>
            <person name="Han B.P."/>
            <person name="Song L.R."/>
            <person name="Shu W.S."/>
        </authorList>
    </citation>
    <scope>NUCLEOTIDE SEQUENCE [LARGE SCALE GENOMIC DNA]</scope>
    <source>
        <strain evidence="3 4">FACHB-391</strain>
    </source>
</reference>
<feature type="region of interest" description="Disordered" evidence="1">
    <location>
        <begin position="153"/>
        <end position="281"/>
    </location>
</feature>